<keyword evidence="1" id="KW-0472">Membrane</keyword>
<dbReference type="EMBL" id="JBHTJR010000051">
    <property type="protein sequence ID" value="MFD0993898.1"/>
    <property type="molecule type" value="Genomic_DNA"/>
</dbReference>
<keyword evidence="4" id="KW-1185">Reference proteome</keyword>
<dbReference type="PANTHER" id="PTHR28008:SF1">
    <property type="entry name" value="DOMAIN PROTEIN, PUTATIVE (AFU_ORTHOLOGUE AFUA_3G10980)-RELATED"/>
    <property type="match status" value="1"/>
</dbReference>
<feature type="transmembrane region" description="Helical" evidence="1">
    <location>
        <begin position="69"/>
        <end position="86"/>
    </location>
</feature>
<dbReference type="Pfam" id="PF04892">
    <property type="entry name" value="VanZ"/>
    <property type="match status" value="1"/>
</dbReference>
<reference evidence="4" key="1">
    <citation type="journal article" date="2019" name="Int. J. Syst. Evol. Microbiol.">
        <title>The Global Catalogue of Microorganisms (GCM) 10K type strain sequencing project: providing services to taxonomists for standard genome sequencing and annotation.</title>
        <authorList>
            <consortium name="The Broad Institute Genomics Platform"/>
            <consortium name="The Broad Institute Genome Sequencing Center for Infectious Disease"/>
            <person name="Wu L."/>
            <person name="Ma J."/>
        </authorList>
    </citation>
    <scope>NUCLEOTIDE SEQUENCE [LARGE SCALE GENOMIC DNA]</scope>
    <source>
        <strain evidence="4">CCUG 60527</strain>
    </source>
</reference>
<keyword evidence="1" id="KW-1133">Transmembrane helix</keyword>
<proteinExistence type="predicted"/>
<organism evidence="3 4">
    <name type="scientific">Tenacibaculum geojense</name>
    <dbReference type="NCBI Taxonomy" id="915352"/>
    <lineage>
        <taxon>Bacteria</taxon>
        <taxon>Pseudomonadati</taxon>
        <taxon>Bacteroidota</taxon>
        <taxon>Flavobacteriia</taxon>
        <taxon>Flavobacteriales</taxon>
        <taxon>Flavobacteriaceae</taxon>
        <taxon>Tenacibaculum</taxon>
    </lineage>
</organism>
<feature type="transmembrane region" description="Helical" evidence="1">
    <location>
        <begin position="12"/>
        <end position="32"/>
    </location>
</feature>
<name>A0ABW3JUE3_9FLAO</name>
<dbReference type="PANTHER" id="PTHR28008">
    <property type="entry name" value="DOMAIN PROTEIN, PUTATIVE (AFU_ORTHOLOGUE AFUA_3G10980)-RELATED"/>
    <property type="match status" value="1"/>
</dbReference>
<evidence type="ECO:0000256" key="1">
    <source>
        <dbReference type="SAM" id="Phobius"/>
    </source>
</evidence>
<feature type="domain" description="VanZ-like" evidence="2">
    <location>
        <begin position="39"/>
        <end position="118"/>
    </location>
</feature>
<feature type="transmembrane region" description="Helical" evidence="1">
    <location>
        <begin position="98"/>
        <end position="119"/>
    </location>
</feature>
<evidence type="ECO:0000313" key="3">
    <source>
        <dbReference type="EMBL" id="MFD0993898.1"/>
    </source>
</evidence>
<comment type="caution">
    <text evidence="3">The sequence shown here is derived from an EMBL/GenBank/DDBJ whole genome shotgun (WGS) entry which is preliminary data.</text>
</comment>
<evidence type="ECO:0000259" key="2">
    <source>
        <dbReference type="Pfam" id="PF04892"/>
    </source>
</evidence>
<dbReference type="NCBIfam" id="NF037970">
    <property type="entry name" value="vanZ_1"/>
    <property type="match status" value="1"/>
</dbReference>
<dbReference type="RefSeq" id="WP_386108622.1">
    <property type="nucleotide sequence ID" value="NZ_JBHTJR010000051.1"/>
</dbReference>
<protein>
    <submittedName>
        <fullName evidence="3">VanZ family protein</fullName>
    </submittedName>
</protein>
<dbReference type="Proteomes" id="UP001597062">
    <property type="component" value="Unassembled WGS sequence"/>
</dbReference>
<sequence length="127" mass="14457">MLQLIKNLSKRNSLLLAIFTTVFIAFLSLLKLQPIPVNLSHKDKVFHCVAYFVLTFMWLLAVKISPKKIVLVTVLCILYGIIIEVLQKTVTTYRSFDYLDMIANSIGSVLALLIFNVFVKKHNVISN</sequence>
<evidence type="ECO:0000313" key="4">
    <source>
        <dbReference type="Proteomes" id="UP001597062"/>
    </source>
</evidence>
<dbReference type="InterPro" id="IPR006976">
    <property type="entry name" value="VanZ-like"/>
</dbReference>
<feature type="transmembrane region" description="Helical" evidence="1">
    <location>
        <begin position="44"/>
        <end position="62"/>
    </location>
</feature>
<gene>
    <name evidence="3" type="ORF">ACFQ1U_11840</name>
</gene>
<keyword evidence="1" id="KW-0812">Transmembrane</keyword>
<accession>A0ABW3JUE3</accession>